<keyword evidence="2" id="KW-1185">Reference proteome</keyword>
<organism evidence="1 2">
    <name type="scientific">Hypoxylon rubiginosum</name>
    <dbReference type="NCBI Taxonomy" id="110542"/>
    <lineage>
        <taxon>Eukaryota</taxon>
        <taxon>Fungi</taxon>
        <taxon>Dikarya</taxon>
        <taxon>Ascomycota</taxon>
        <taxon>Pezizomycotina</taxon>
        <taxon>Sordariomycetes</taxon>
        <taxon>Xylariomycetidae</taxon>
        <taxon>Xylariales</taxon>
        <taxon>Hypoxylaceae</taxon>
        <taxon>Hypoxylon</taxon>
    </lineage>
</organism>
<accession>A0ACB9ZI20</accession>
<dbReference type="EMBL" id="MU393423">
    <property type="protein sequence ID" value="KAI4870583.1"/>
    <property type="molecule type" value="Genomic_DNA"/>
</dbReference>
<comment type="caution">
    <text evidence="1">The sequence shown here is derived from an EMBL/GenBank/DDBJ whole genome shotgun (WGS) entry which is preliminary data.</text>
</comment>
<evidence type="ECO:0000313" key="1">
    <source>
        <dbReference type="EMBL" id="KAI4870583.1"/>
    </source>
</evidence>
<name>A0ACB9ZI20_9PEZI</name>
<reference evidence="1 2" key="1">
    <citation type="journal article" date="2022" name="New Phytol.">
        <title>Ecological generalism drives hyperdiversity of secondary metabolite gene clusters in xylarialean endophytes.</title>
        <authorList>
            <person name="Franco M.E.E."/>
            <person name="Wisecaver J.H."/>
            <person name="Arnold A.E."/>
            <person name="Ju Y.M."/>
            <person name="Slot J.C."/>
            <person name="Ahrendt S."/>
            <person name="Moore L.P."/>
            <person name="Eastman K.E."/>
            <person name="Scott K."/>
            <person name="Konkel Z."/>
            <person name="Mondo S.J."/>
            <person name="Kuo A."/>
            <person name="Hayes R.D."/>
            <person name="Haridas S."/>
            <person name="Andreopoulos B."/>
            <person name="Riley R."/>
            <person name="LaButti K."/>
            <person name="Pangilinan J."/>
            <person name="Lipzen A."/>
            <person name="Amirebrahimi M."/>
            <person name="Yan J."/>
            <person name="Adam C."/>
            <person name="Keymanesh K."/>
            <person name="Ng V."/>
            <person name="Louie K."/>
            <person name="Northen T."/>
            <person name="Drula E."/>
            <person name="Henrissat B."/>
            <person name="Hsieh H.M."/>
            <person name="Youens-Clark K."/>
            <person name="Lutzoni F."/>
            <person name="Miadlikowska J."/>
            <person name="Eastwood D.C."/>
            <person name="Hamelin R.C."/>
            <person name="Grigoriev I.V."/>
            <person name="U'Ren J.M."/>
        </authorList>
    </citation>
    <scope>NUCLEOTIDE SEQUENCE [LARGE SCALE GENOMIC DNA]</scope>
    <source>
        <strain evidence="1 2">CBS 119005</strain>
    </source>
</reference>
<protein>
    <submittedName>
        <fullName evidence="1">Uncharacterized protein</fullName>
    </submittedName>
</protein>
<dbReference type="Proteomes" id="UP001497700">
    <property type="component" value="Unassembled WGS sequence"/>
</dbReference>
<sequence>MQFGTITTLFALAAVAIAAPSEVVARTDSPSCTNNQQEQVCCTSVLGVLSCLVQILGQTCTSQTYCCDTTAPTGTLVNIQALNCIKIQ</sequence>
<gene>
    <name evidence="1" type="ORF">F4820DRAFT_218229</name>
</gene>
<proteinExistence type="predicted"/>
<evidence type="ECO:0000313" key="2">
    <source>
        <dbReference type="Proteomes" id="UP001497700"/>
    </source>
</evidence>